<evidence type="ECO:0000259" key="1">
    <source>
        <dbReference type="Pfam" id="PF00656"/>
    </source>
</evidence>
<dbReference type="InterPro" id="IPR050452">
    <property type="entry name" value="Metacaspase"/>
</dbReference>
<dbReference type="SUPFAM" id="SSF52129">
    <property type="entry name" value="Caspase-like"/>
    <property type="match status" value="1"/>
</dbReference>
<organism evidence="2 3">
    <name type="scientific">Ornithinimicrobium pekingense</name>
    <dbReference type="NCBI Taxonomy" id="384677"/>
    <lineage>
        <taxon>Bacteria</taxon>
        <taxon>Bacillati</taxon>
        <taxon>Actinomycetota</taxon>
        <taxon>Actinomycetes</taxon>
        <taxon>Micrococcales</taxon>
        <taxon>Ornithinimicrobiaceae</taxon>
        <taxon>Ornithinimicrobium</taxon>
    </lineage>
</organism>
<evidence type="ECO:0000313" key="2">
    <source>
        <dbReference type="EMBL" id="GGK63318.1"/>
    </source>
</evidence>
<accession>A0ABQ2F5A0</accession>
<dbReference type="InterPro" id="IPR029030">
    <property type="entry name" value="Caspase-like_dom_sf"/>
</dbReference>
<dbReference type="PANTHER" id="PTHR48104">
    <property type="entry name" value="METACASPASE-4"/>
    <property type="match status" value="1"/>
</dbReference>
<sequence length="853" mass="91341">MTKRALLIGSQTFGLTGVNADVELMAESLSGRGFQVTVKLDGGATRAGILDAYEQLITDTRRGSTDPVVVYYSGHGGRDPFDDWADRQRRGEQSHLHYIVPFDMAATTESDYRGLLAQELSALQARLTERTHNVTTILDCCHSATMSRGATLTPKAAPRGFPTAGALSVLERLAPSHDGWDTSNRLAVRIVACDPTQSAYERDSVLGGRHGALTEQLVIALRDLGDRPVSWHWIGDRVRTRVSAELPMQRPEVEGPSDRVAFSLDSRPRAGAVPVSRQGAALTIEPAGLFGASQGDTYHLVEAGGATVAGATVTEVADDRAKLTTKPPLPDGVSAELIAIPVRTSSPRPVRLAVAENVAEPLAEKIAASPLLRVLDDGDQGDGKDEGEPPAVAIVGEAKLVIHDGSGLSINRDALPTDEAGQKTAIALAERVVKAERLRRLRSASADGQRDRLISIEFFQHDDTGRSPRDLAGVRLYPGDKISVAITNTTDTPVYVGLFDIELASKIVLLSRDQPSGWRLEPGETKVAGGTDGVALSWDDTVPDNEERLETLVVIAATEPQEFLLLETARDVVTRRGVPSSELESLLTEAVTGTRNWNAGSSTTGAPPRYSVDTIDFFLSQGSKIDLHEPAFAITELPPLSVRTAQPRGSIDAPSRAAVRLVALKVQNNKALFRATVRVDALVMTLQSDGQVVAQPFTFRFPGIQDGDLLPMDKLQLYLGDVNEFVDIAIWVNRDDTNGVDLAKLFEEAVNDNVTQGALTVIGGLVLAAPQVAVAIGTVAAAATVIRVGNQLVQAAVGKEIGLYRTSFLAFEDFGVGRQPAEGLRQAQGIEFAYEIVDISGDGRERQRSGGKL</sequence>
<dbReference type="Proteomes" id="UP000662111">
    <property type="component" value="Unassembled WGS sequence"/>
</dbReference>
<comment type="caution">
    <text evidence="2">The sequence shown here is derived from an EMBL/GenBank/DDBJ whole genome shotgun (WGS) entry which is preliminary data.</text>
</comment>
<keyword evidence="3" id="KW-1185">Reference proteome</keyword>
<dbReference type="InterPro" id="IPR011600">
    <property type="entry name" value="Pept_C14_caspase"/>
</dbReference>
<dbReference type="Pfam" id="PF00656">
    <property type="entry name" value="Peptidase_C14"/>
    <property type="match status" value="1"/>
</dbReference>
<dbReference type="Gene3D" id="3.40.50.1460">
    <property type="match status" value="1"/>
</dbReference>
<feature type="domain" description="Peptidase C14 caspase" evidence="1">
    <location>
        <begin position="3"/>
        <end position="254"/>
    </location>
</feature>
<protein>
    <recommendedName>
        <fullName evidence="1">Peptidase C14 caspase domain-containing protein</fullName>
    </recommendedName>
</protein>
<name>A0ABQ2F5A0_9MICO</name>
<proteinExistence type="predicted"/>
<evidence type="ECO:0000313" key="3">
    <source>
        <dbReference type="Proteomes" id="UP000662111"/>
    </source>
</evidence>
<dbReference type="EMBL" id="BMLB01000002">
    <property type="protein sequence ID" value="GGK63318.1"/>
    <property type="molecule type" value="Genomic_DNA"/>
</dbReference>
<dbReference type="PANTHER" id="PTHR48104:SF30">
    <property type="entry name" value="METACASPASE-1"/>
    <property type="match status" value="1"/>
</dbReference>
<reference evidence="3" key="1">
    <citation type="journal article" date="2019" name="Int. J. Syst. Evol. Microbiol.">
        <title>The Global Catalogue of Microorganisms (GCM) 10K type strain sequencing project: providing services to taxonomists for standard genome sequencing and annotation.</title>
        <authorList>
            <consortium name="The Broad Institute Genomics Platform"/>
            <consortium name="The Broad Institute Genome Sequencing Center for Infectious Disease"/>
            <person name="Wu L."/>
            <person name="Ma J."/>
        </authorList>
    </citation>
    <scope>NUCLEOTIDE SEQUENCE [LARGE SCALE GENOMIC DNA]</scope>
    <source>
        <strain evidence="3">CGMCC 1.5362</strain>
    </source>
</reference>
<gene>
    <name evidence="2" type="ORF">GCM10011509_09660</name>
</gene>